<dbReference type="EMBL" id="KB206332">
    <property type="protein sequence ID" value="ELP92614.1"/>
    <property type="molecule type" value="Genomic_DNA"/>
</dbReference>
<proteinExistence type="inferred from homology"/>
<keyword evidence="1 3" id="KW-0547">Nucleotide-binding</keyword>
<accession>A0A0A1UF92</accession>
<dbReference type="GeneID" id="14891715"/>
<dbReference type="OMA" id="NGMECEL"/>
<dbReference type="SUPFAM" id="SSF100920">
    <property type="entry name" value="Heat shock protein 70kD (HSP70), peptide-binding domain"/>
    <property type="match status" value="1"/>
</dbReference>
<sequence length="537" mass="60696">MSVPPSLTTEDYVGIDVGTTYCSIGYYDLTSNEARLIVFNSSTTYLYSSVTFTSEKKVVIGNSENFVNNFCYIKRIIGLPYERIRYPEFFPFQINSKGTDEPTISLSKGAEELSPTEVTAMIIRNLKTECEQTIKRQVTRCVVTVPAHFEMTQVDATILAAKMAGFETVYSEKEPSAAAFAFIKEKQIRKGNVLVFDFGGGTLDVTLLRGIIGEFRVDSTVGDMDIGGIDIDDILSDIILKKIYKEDRQMFNTIKSHWESMKYKLRKISEKAKVELSRNSEVEISLTAIGMNRSVLVTKIEFENNMESIVKKCKSIVVECISKSNSKIDEKDIDSVVLVGGSSQIRVIEEMIEKIFKGKVVKSVNRRDVVAIGAVYVAHELFGKITRINDNKTIERTLKIEKGSLSIMNRTPYDIQTMIYNPKSKSNELLIVLPKNTLFGEKHYLTGKTHIKGMNTITVTMYENKRNIGTFVFDKLPKTEDIEFTNIFFVDRNGVLSVETKVTKPQQVELSMKSKFTTSAQNLRLTEERKKIEALVD</sequence>
<dbReference type="InterPro" id="IPR029047">
    <property type="entry name" value="HSP70_peptide-bd_sf"/>
</dbReference>
<reference evidence="4 5" key="1">
    <citation type="submission" date="2012-10" db="EMBL/GenBank/DDBJ databases">
        <authorList>
            <person name="Zafar N."/>
            <person name="Inman J."/>
            <person name="Hall N."/>
            <person name="Lorenzi H."/>
            <person name="Caler E."/>
        </authorList>
    </citation>
    <scope>NUCLEOTIDE SEQUENCE [LARGE SCALE GENOMIC DNA]</scope>
    <source>
        <strain evidence="4 5">IP1</strain>
    </source>
</reference>
<evidence type="ECO:0000313" key="5">
    <source>
        <dbReference type="Proteomes" id="UP000014680"/>
    </source>
</evidence>
<dbReference type="Gene3D" id="3.90.640.10">
    <property type="entry name" value="Actin, Chain A, domain 4"/>
    <property type="match status" value="1"/>
</dbReference>
<dbReference type="Pfam" id="PF00012">
    <property type="entry name" value="HSP70"/>
    <property type="match status" value="1"/>
</dbReference>
<dbReference type="PANTHER" id="PTHR19375">
    <property type="entry name" value="HEAT SHOCK PROTEIN 70KDA"/>
    <property type="match status" value="1"/>
</dbReference>
<evidence type="ECO:0000256" key="1">
    <source>
        <dbReference type="ARBA" id="ARBA00022741"/>
    </source>
</evidence>
<evidence type="ECO:0000313" key="4">
    <source>
        <dbReference type="EMBL" id="ELP92614.1"/>
    </source>
</evidence>
<dbReference type="Proteomes" id="UP000014680">
    <property type="component" value="Unassembled WGS sequence"/>
</dbReference>
<dbReference type="OrthoDB" id="3789372at2759"/>
<dbReference type="PROSITE" id="PS00329">
    <property type="entry name" value="HSP70_2"/>
    <property type="match status" value="1"/>
</dbReference>
<dbReference type="KEGG" id="eiv:EIN_369360"/>
<protein>
    <submittedName>
        <fullName evidence="4">Chaperone protein DNAK, putative</fullName>
    </submittedName>
</protein>
<gene>
    <name evidence="4" type="ORF">EIN_369360</name>
</gene>
<dbReference type="InterPro" id="IPR043129">
    <property type="entry name" value="ATPase_NBD"/>
</dbReference>
<dbReference type="VEuPathDB" id="AmoebaDB:EIN_369360"/>
<dbReference type="SUPFAM" id="SSF53067">
    <property type="entry name" value="Actin-like ATPase domain"/>
    <property type="match status" value="2"/>
</dbReference>
<keyword evidence="5" id="KW-1185">Reference proteome</keyword>
<dbReference type="RefSeq" id="XP_004259385.1">
    <property type="nucleotide sequence ID" value="XM_004259337.1"/>
</dbReference>
<name>A0A0A1UF92_ENTIV</name>
<keyword evidence="2 3" id="KW-0067">ATP-binding</keyword>
<evidence type="ECO:0000256" key="3">
    <source>
        <dbReference type="RuleBase" id="RU003322"/>
    </source>
</evidence>
<organism evidence="4 5">
    <name type="scientific">Entamoeba invadens IP1</name>
    <dbReference type="NCBI Taxonomy" id="370355"/>
    <lineage>
        <taxon>Eukaryota</taxon>
        <taxon>Amoebozoa</taxon>
        <taxon>Evosea</taxon>
        <taxon>Archamoebae</taxon>
        <taxon>Mastigamoebida</taxon>
        <taxon>Entamoebidae</taxon>
        <taxon>Entamoeba</taxon>
    </lineage>
</organism>
<dbReference type="Gene3D" id="3.30.420.40">
    <property type="match status" value="2"/>
</dbReference>
<dbReference type="AlphaFoldDB" id="A0A0A1UF92"/>
<dbReference type="PRINTS" id="PR00301">
    <property type="entry name" value="HEATSHOCK70"/>
</dbReference>
<dbReference type="GO" id="GO:0005524">
    <property type="term" value="F:ATP binding"/>
    <property type="evidence" value="ECO:0007669"/>
    <property type="project" value="UniProtKB-KW"/>
</dbReference>
<dbReference type="GO" id="GO:0140662">
    <property type="term" value="F:ATP-dependent protein folding chaperone"/>
    <property type="evidence" value="ECO:0007669"/>
    <property type="project" value="InterPro"/>
</dbReference>
<comment type="similarity">
    <text evidence="3">Belongs to the heat shock protein 70 family.</text>
</comment>
<dbReference type="InterPro" id="IPR013126">
    <property type="entry name" value="Hsp_70_fam"/>
</dbReference>
<evidence type="ECO:0000256" key="2">
    <source>
        <dbReference type="ARBA" id="ARBA00022840"/>
    </source>
</evidence>
<dbReference type="InterPro" id="IPR018181">
    <property type="entry name" value="Heat_shock_70_CS"/>
</dbReference>